<evidence type="ECO:0000313" key="3">
    <source>
        <dbReference type="Proteomes" id="UP000027265"/>
    </source>
</evidence>
<name>A0A067Q5C9_9AGAM</name>
<organism evidence="2 3">
    <name type="scientific">Jaapia argillacea MUCL 33604</name>
    <dbReference type="NCBI Taxonomy" id="933084"/>
    <lineage>
        <taxon>Eukaryota</taxon>
        <taxon>Fungi</taxon>
        <taxon>Dikarya</taxon>
        <taxon>Basidiomycota</taxon>
        <taxon>Agaricomycotina</taxon>
        <taxon>Agaricomycetes</taxon>
        <taxon>Agaricomycetidae</taxon>
        <taxon>Jaapiales</taxon>
        <taxon>Jaapiaceae</taxon>
        <taxon>Jaapia</taxon>
    </lineage>
</organism>
<feature type="compositionally biased region" description="Polar residues" evidence="1">
    <location>
        <begin position="408"/>
        <end position="417"/>
    </location>
</feature>
<keyword evidence="3" id="KW-1185">Reference proteome</keyword>
<dbReference type="AlphaFoldDB" id="A0A067Q5C9"/>
<dbReference type="Proteomes" id="UP000027265">
    <property type="component" value="Unassembled WGS sequence"/>
</dbReference>
<dbReference type="EMBL" id="KL197711">
    <property type="protein sequence ID" value="KDQ62189.1"/>
    <property type="molecule type" value="Genomic_DNA"/>
</dbReference>
<sequence>MAWGKTPGRPAHEYLIVGLDGAALRLERDAGSWASLVGPNYRDKCKDTVTISQSPDTLVKKGDQVLATLRFPPSVVRLSYLAALLELIMGTAKFYNVYTFNCWWFAGCIWSNLATCAEKQFLYFRVEMEDIVAGGSHGLDPTQFAQRLHEGHLSGLKRLYGEPVASAKKELEMVSVLIESAFHHVVSSKKEVYSLRAEMEASDFAWKLFWTSLHPSLADTVTNASDMSVKYRVERAWRSEDKLELSYAIDLSQATSQARGSVMVVADRPEKTYGLGSREPHRFQGTFTLTSKEERPFSGAGAATMADAFRKALRKPDSVAPLAESPIWRSDDGEARPFSGADAAIMAEAFRKALRKPDYVASLPESPTPSSDDEEEPPFSGADAAIAEAFRKVLRKSDFDATEVESPKSPSGGQTLSAGAAFLPDVIGRSVRVESLSSPGSPSSPFHSRKWSVSSDDLDEQTRHDFECSGLPS</sequence>
<protein>
    <submittedName>
        <fullName evidence="2">Uncharacterized protein</fullName>
    </submittedName>
</protein>
<evidence type="ECO:0000256" key="1">
    <source>
        <dbReference type="SAM" id="MobiDB-lite"/>
    </source>
</evidence>
<gene>
    <name evidence="2" type="ORF">JAAARDRAFT_30090</name>
</gene>
<feature type="region of interest" description="Disordered" evidence="1">
    <location>
        <begin position="360"/>
        <end position="379"/>
    </location>
</feature>
<proteinExistence type="predicted"/>
<reference evidence="3" key="1">
    <citation type="journal article" date="2014" name="Proc. Natl. Acad. Sci. U.S.A.">
        <title>Extensive sampling of basidiomycete genomes demonstrates inadequacy of the white-rot/brown-rot paradigm for wood decay fungi.</title>
        <authorList>
            <person name="Riley R."/>
            <person name="Salamov A.A."/>
            <person name="Brown D.W."/>
            <person name="Nagy L.G."/>
            <person name="Floudas D."/>
            <person name="Held B.W."/>
            <person name="Levasseur A."/>
            <person name="Lombard V."/>
            <person name="Morin E."/>
            <person name="Otillar R."/>
            <person name="Lindquist E.A."/>
            <person name="Sun H."/>
            <person name="LaButti K.M."/>
            <person name="Schmutz J."/>
            <person name="Jabbour D."/>
            <person name="Luo H."/>
            <person name="Baker S.E."/>
            <person name="Pisabarro A.G."/>
            <person name="Walton J.D."/>
            <person name="Blanchette R.A."/>
            <person name="Henrissat B."/>
            <person name="Martin F."/>
            <person name="Cullen D."/>
            <person name="Hibbett D.S."/>
            <person name="Grigoriev I.V."/>
        </authorList>
    </citation>
    <scope>NUCLEOTIDE SEQUENCE [LARGE SCALE GENOMIC DNA]</scope>
    <source>
        <strain evidence="3">MUCL 33604</strain>
    </source>
</reference>
<dbReference type="HOGENOM" id="CLU_577545_0_0_1"/>
<feature type="region of interest" description="Disordered" evidence="1">
    <location>
        <begin position="400"/>
        <end position="420"/>
    </location>
</feature>
<evidence type="ECO:0000313" key="2">
    <source>
        <dbReference type="EMBL" id="KDQ62189.1"/>
    </source>
</evidence>
<dbReference type="InParanoid" id="A0A067Q5C9"/>
<feature type="compositionally biased region" description="Low complexity" evidence="1">
    <location>
        <begin position="435"/>
        <end position="446"/>
    </location>
</feature>
<feature type="region of interest" description="Disordered" evidence="1">
    <location>
        <begin position="433"/>
        <end position="473"/>
    </location>
</feature>
<accession>A0A067Q5C9</accession>